<feature type="chain" id="PRO_5042495046" evidence="2">
    <location>
        <begin position="20"/>
        <end position="375"/>
    </location>
</feature>
<comment type="caution">
    <text evidence="3">The sequence shown here is derived from an EMBL/GenBank/DDBJ whole genome shotgun (WGS) entry which is preliminary data.</text>
</comment>
<evidence type="ECO:0000313" key="4">
    <source>
        <dbReference type="Proteomes" id="UP000327007"/>
    </source>
</evidence>
<reference evidence="4" key="1">
    <citation type="journal article" date="2018" name="J. Anim. Genet.">
        <title>Acquired interbacterial defense systems protect against interspecies antagonism in the human gut microbiome.</title>
        <authorList>
            <person name="Ross B.D."/>
            <person name="Verster A.J."/>
            <person name="Radey M.C."/>
            <person name="Schmidtke D.T."/>
            <person name="Pope C.E."/>
            <person name="Hoffman L.R."/>
            <person name="Hajjar A."/>
            <person name="Peterson S.B."/>
            <person name="Borenstein E."/>
            <person name="Mougous J."/>
        </authorList>
    </citation>
    <scope>NUCLEOTIDE SEQUENCE [LARGE SCALE GENOMIC DNA]</scope>
    <source>
        <strain evidence="4">H204</strain>
    </source>
</reference>
<accession>A0AAI9RYC7</accession>
<feature type="compositionally biased region" description="Basic and acidic residues" evidence="1">
    <location>
        <begin position="339"/>
        <end position="353"/>
    </location>
</feature>
<dbReference type="Pfam" id="PF13149">
    <property type="entry name" value="Mfa_like_1"/>
    <property type="match status" value="1"/>
</dbReference>
<feature type="signal peptide" evidence="2">
    <location>
        <begin position="1"/>
        <end position="19"/>
    </location>
</feature>
<dbReference type="AlphaFoldDB" id="A0AAI9RYC7"/>
<gene>
    <name evidence="3" type="ORF">F6S82_19085</name>
</gene>
<dbReference type="EMBL" id="VYQC01000013">
    <property type="protein sequence ID" value="KAA9040283.1"/>
    <property type="molecule type" value="Genomic_DNA"/>
</dbReference>
<name>A0AAI9RYC7_9BACE</name>
<dbReference type="CDD" id="cd13120">
    <property type="entry name" value="BF2867_like_N"/>
    <property type="match status" value="1"/>
</dbReference>
<organism evidence="3 4">
    <name type="scientific">Bacteroides xylanisolvens</name>
    <dbReference type="NCBI Taxonomy" id="371601"/>
    <lineage>
        <taxon>Bacteria</taxon>
        <taxon>Pseudomonadati</taxon>
        <taxon>Bacteroidota</taxon>
        <taxon>Bacteroidia</taxon>
        <taxon>Bacteroidales</taxon>
        <taxon>Bacteroidaceae</taxon>
        <taxon>Bacteroides</taxon>
    </lineage>
</organism>
<evidence type="ECO:0000256" key="1">
    <source>
        <dbReference type="SAM" id="MobiDB-lite"/>
    </source>
</evidence>
<dbReference type="InterPro" id="IPR042278">
    <property type="entry name" value="Mfa-like_1_N"/>
</dbReference>
<dbReference type="RefSeq" id="WP_141409373.1">
    <property type="nucleotide sequence ID" value="NZ_CP041230.1"/>
</dbReference>
<dbReference type="Proteomes" id="UP000327007">
    <property type="component" value="Unassembled WGS sequence"/>
</dbReference>
<protein>
    <submittedName>
        <fullName evidence="3">Fimbrillin family protein</fullName>
    </submittedName>
</protein>
<proteinExistence type="predicted"/>
<dbReference type="PROSITE" id="PS51257">
    <property type="entry name" value="PROKAR_LIPOPROTEIN"/>
    <property type="match status" value="1"/>
</dbReference>
<evidence type="ECO:0000313" key="3">
    <source>
        <dbReference type="EMBL" id="KAA9040283.1"/>
    </source>
</evidence>
<evidence type="ECO:0000256" key="2">
    <source>
        <dbReference type="SAM" id="SignalP"/>
    </source>
</evidence>
<sequence length="375" mass="40438">MNKMIYLCAAAALTLASCSNDETVEVAQQKGISFRAVTGLNTRASEVTTANLSEIQVTAFWDANNNKYDGFTNGEVLYKKDGNGDFNSAIPVYWPGKDQENEKLSFTAFSNNWTGNKTITDKNTISVGSVEINTDVDQQADMVYVTGATGTKVANETAGVPLVLGHALSQIQISAKSDNTVYTYQVKGIRISNVDGEADFDVVTDKWSNNGANDQVYNVTYDNAITLNGTAQTIMKAEGNNLMLLPQAGVDGTGTTTAWDVENDQTNTQKGTYISVLLRITKTADNSNVFPAEGDDTYGWAAVPASFTWVKGNKYVYTLDFTNGAGRVDPVTPGPDVKPQPDGKDPKPGDKILGDPIKFTVTVTPWNPQENNIGM</sequence>
<dbReference type="InterPro" id="IPR025049">
    <property type="entry name" value="Mfa-like_1"/>
</dbReference>
<feature type="region of interest" description="Disordered" evidence="1">
    <location>
        <begin position="326"/>
        <end position="354"/>
    </location>
</feature>
<keyword evidence="2" id="KW-0732">Signal</keyword>
<dbReference type="Gene3D" id="2.60.40.2620">
    <property type="entry name" value="Fimbrillin-like"/>
    <property type="match status" value="1"/>
</dbReference>